<evidence type="ECO:0000313" key="3">
    <source>
        <dbReference type="Proteomes" id="UP001188597"/>
    </source>
</evidence>
<keyword evidence="3" id="KW-1185">Reference proteome</keyword>
<evidence type="ECO:0000259" key="1">
    <source>
        <dbReference type="Pfam" id="PF17766"/>
    </source>
</evidence>
<sequence length="142" mass="15593">MDFVNKGQKQRYAVRILAEKVAVPPGNMMTELGKLSWTDGKHQVTSPVEAQTLQVAPSMYTSSSSSPFKNTISCGDFIGQNRSYNRSDSEFSMNPLQRTSSSLRFLLDAVTASGSLSDGSGILGRWPLNRYAMPNSFLGYLL</sequence>
<evidence type="ECO:0000313" key="2">
    <source>
        <dbReference type="EMBL" id="KAK3004688.1"/>
    </source>
</evidence>
<dbReference type="Gene3D" id="2.60.40.2310">
    <property type="match status" value="1"/>
</dbReference>
<dbReference type="Pfam" id="PF17766">
    <property type="entry name" value="fn3_6"/>
    <property type="match status" value="1"/>
</dbReference>
<name>A0AA88VBK1_9ASTE</name>
<dbReference type="Proteomes" id="UP001188597">
    <property type="component" value="Unassembled WGS sequence"/>
</dbReference>
<proteinExistence type="predicted"/>
<dbReference type="AlphaFoldDB" id="A0AA88VBK1"/>
<organism evidence="2 3">
    <name type="scientific">Escallonia herrerae</name>
    <dbReference type="NCBI Taxonomy" id="1293975"/>
    <lineage>
        <taxon>Eukaryota</taxon>
        <taxon>Viridiplantae</taxon>
        <taxon>Streptophyta</taxon>
        <taxon>Embryophyta</taxon>
        <taxon>Tracheophyta</taxon>
        <taxon>Spermatophyta</taxon>
        <taxon>Magnoliopsida</taxon>
        <taxon>eudicotyledons</taxon>
        <taxon>Gunneridae</taxon>
        <taxon>Pentapetalae</taxon>
        <taxon>asterids</taxon>
        <taxon>campanulids</taxon>
        <taxon>Escalloniales</taxon>
        <taxon>Escalloniaceae</taxon>
        <taxon>Escallonia</taxon>
    </lineage>
</organism>
<feature type="domain" description="Subtilisin-like protease fibronectin type-III" evidence="1">
    <location>
        <begin position="2"/>
        <end position="48"/>
    </location>
</feature>
<dbReference type="InterPro" id="IPR041469">
    <property type="entry name" value="Subtilisin-like_FN3"/>
</dbReference>
<dbReference type="EMBL" id="JAVXUP010002223">
    <property type="protein sequence ID" value="KAK3004688.1"/>
    <property type="molecule type" value="Genomic_DNA"/>
</dbReference>
<gene>
    <name evidence="2" type="ORF">RJ639_018714</name>
</gene>
<accession>A0AA88VBK1</accession>
<reference evidence="2" key="1">
    <citation type="submission" date="2022-12" db="EMBL/GenBank/DDBJ databases">
        <title>Draft genome assemblies for two species of Escallonia (Escalloniales).</title>
        <authorList>
            <person name="Chanderbali A."/>
            <person name="Dervinis C."/>
            <person name="Anghel I."/>
            <person name="Soltis D."/>
            <person name="Soltis P."/>
            <person name="Zapata F."/>
        </authorList>
    </citation>
    <scope>NUCLEOTIDE SEQUENCE</scope>
    <source>
        <strain evidence="2">UCBG64.0493</strain>
        <tissue evidence="2">Leaf</tissue>
    </source>
</reference>
<protein>
    <recommendedName>
        <fullName evidence="1">Subtilisin-like protease fibronectin type-III domain-containing protein</fullName>
    </recommendedName>
</protein>
<comment type="caution">
    <text evidence="2">The sequence shown here is derived from an EMBL/GenBank/DDBJ whole genome shotgun (WGS) entry which is preliminary data.</text>
</comment>